<evidence type="ECO:0000313" key="4">
    <source>
        <dbReference type="Proteomes" id="UP000002872"/>
    </source>
</evidence>
<keyword evidence="2" id="KW-1133">Transmembrane helix</keyword>
<keyword evidence="2" id="KW-0472">Membrane</keyword>
<dbReference type="HOGENOM" id="CLU_578833_0_0_1"/>
<dbReference type="VEuPathDB" id="MicrosporidiaDB:NEQG_02268"/>
<name>I3EES4_NEMP3</name>
<evidence type="ECO:0000256" key="2">
    <source>
        <dbReference type="SAM" id="Phobius"/>
    </source>
</evidence>
<accession>I3EES4</accession>
<feature type="compositionally biased region" description="Polar residues" evidence="1">
    <location>
        <begin position="53"/>
        <end position="63"/>
    </location>
</feature>
<dbReference type="InParanoid" id="I3EES4"/>
<dbReference type="OrthoDB" id="10314884at2759"/>
<organism evidence="3 4">
    <name type="scientific">Nematocida parisii (strain ERTm3)</name>
    <name type="common">Nematode killer fungus</name>
    <dbReference type="NCBI Taxonomy" id="935791"/>
    <lineage>
        <taxon>Eukaryota</taxon>
        <taxon>Fungi</taxon>
        <taxon>Fungi incertae sedis</taxon>
        <taxon>Microsporidia</taxon>
        <taxon>Nematocida</taxon>
    </lineage>
</organism>
<feature type="region of interest" description="Disordered" evidence="1">
    <location>
        <begin position="53"/>
        <end position="75"/>
    </location>
</feature>
<feature type="transmembrane region" description="Helical" evidence="2">
    <location>
        <begin position="254"/>
        <end position="274"/>
    </location>
</feature>
<gene>
    <name evidence="3" type="ORF">NEQG_02268</name>
</gene>
<sequence>MNRNSFINHQLPTHIKTIGLIKKNNNIDLEEMQKKSPTRNTECVPSEKQKTNFLSNTSVPSSVHQEENTKMPYSPNGNVKYPVYNTIASKNIDNIYDTPEHQEISSFEDNNSNEHVIVDHPIPQEESSILLLENESAVANKDSEQQNNREQTFRLVFLYSRTNYIIIHFKRVFGMINNPKVCFFGISLLLILTMYIVRLVSMNSFHELAYKAKPTDGTVYNKVVKYIQVADFLLTSIMYFVVFGIRNYRFVIEIFKWVIIVANVIFIGLSLYWLNIDLDILLHIGSIIKALYDISCIFVINTIFGYVVRRNVLIYQTVVFFSINYMLFLCGSYQFWKITREDENEILQKIVNYISEASSSALNSGKLWAAENSLVDKSTTKMYAQTVDKYIYIITTYKIVLCISSVLFITCYRVLLQIKSKNNEIDNSEKKFNISLVRTTGVLLCIEFLKTMSWYVILNILLLRIKNVLDAF</sequence>
<evidence type="ECO:0000256" key="1">
    <source>
        <dbReference type="SAM" id="MobiDB-lite"/>
    </source>
</evidence>
<reference evidence="3" key="1">
    <citation type="submission" date="2011-01" db="EMBL/GenBank/DDBJ databases">
        <title>The Genome Sequence of Nematocida parisii strain ERTm3.</title>
        <authorList>
            <consortium name="The Broad Institute Genome Sequencing Platform"/>
            <consortium name="The Broad Institute Genome Sequencing Center for Infectious Disease"/>
            <person name="Cuomo C."/>
            <person name="Troemel E."/>
            <person name="Young S.K."/>
            <person name="Zeng Q."/>
            <person name="Gargeya S."/>
            <person name="Fitzgerald M."/>
            <person name="Haas B."/>
            <person name="Abouelleil A."/>
            <person name="Alvarado L."/>
            <person name="Arachchi H.M."/>
            <person name="Berlin A."/>
            <person name="Chapman S.B."/>
            <person name="Gearin G."/>
            <person name="Goldberg J."/>
            <person name="Griggs A."/>
            <person name="Gujja S."/>
            <person name="Hansen M."/>
            <person name="Heiman D."/>
            <person name="Howarth C."/>
            <person name="Larimer J."/>
            <person name="Lui A."/>
            <person name="MacDonald P.J.P."/>
            <person name="McCowen C."/>
            <person name="Montmayeur A."/>
            <person name="Murphy C."/>
            <person name="Neiman D."/>
            <person name="Pearson M."/>
            <person name="Priest M."/>
            <person name="Roberts A."/>
            <person name="Saif S."/>
            <person name="Shea T."/>
            <person name="Sisk P."/>
            <person name="Stolte C."/>
            <person name="Sykes S."/>
            <person name="Wortman J."/>
            <person name="Nusbaum C."/>
            <person name="Birren B."/>
        </authorList>
    </citation>
    <scope>NUCLEOTIDE SEQUENCE</scope>
    <source>
        <strain evidence="3">ERTm3</strain>
    </source>
</reference>
<feature type="transmembrane region" description="Helical" evidence="2">
    <location>
        <begin position="436"/>
        <end position="457"/>
    </location>
</feature>
<dbReference type="OMA" id="DHYLNER"/>
<feature type="transmembrane region" description="Helical" evidence="2">
    <location>
        <begin position="280"/>
        <end position="300"/>
    </location>
</feature>
<feature type="transmembrane region" description="Helical" evidence="2">
    <location>
        <begin position="312"/>
        <end position="336"/>
    </location>
</feature>
<dbReference type="EMBL" id="GL870881">
    <property type="protein sequence ID" value="EIJ87721.1"/>
    <property type="molecule type" value="Genomic_DNA"/>
</dbReference>
<protein>
    <submittedName>
        <fullName evidence="3">Uncharacterized protein</fullName>
    </submittedName>
</protein>
<dbReference type="AlphaFoldDB" id="I3EES4"/>
<proteinExistence type="predicted"/>
<dbReference type="Proteomes" id="UP000002872">
    <property type="component" value="Unassembled WGS sequence"/>
</dbReference>
<keyword evidence="2" id="KW-0812">Transmembrane</keyword>
<feature type="transmembrane region" description="Helical" evidence="2">
    <location>
        <begin position="223"/>
        <end position="242"/>
    </location>
</feature>
<feature type="transmembrane region" description="Helical" evidence="2">
    <location>
        <begin position="390"/>
        <end position="415"/>
    </location>
</feature>
<feature type="transmembrane region" description="Helical" evidence="2">
    <location>
        <begin position="181"/>
        <end position="203"/>
    </location>
</feature>
<evidence type="ECO:0000313" key="3">
    <source>
        <dbReference type="EMBL" id="EIJ87721.1"/>
    </source>
</evidence>
<keyword evidence="4" id="KW-1185">Reference proteome</keyword>